<evidence type="ECO:0000313" key="9">
    <source>
        <dbReference type="Proteomes" id="UP001069090"/>
    </source>
</evidence>
<organism evidence="8 9">
    <name type="scientific">Dasania phycosphaerae</name>
    <dbReference type="NCBI Taxonomy" id="2950436"/>
    <lineage>
        <taxon>Bacteria</taxon>
        <taxon>Pseudomonadati</taxon>
        <taxon>Pseudomonadota</taxon>
        <taxon>Gammaproteobacteria</taxon>
        <taxon>Cellvibrionales</taxon>
        <taxon>Spongiibacteraceae</taxon>
        <taxon>Dasania</taxon>
    </lineage>
</organism>
<dbReference type="GO" id="GO:0016755">
    <property type="term" value="F:aminoacyltransferase activity"/>
    <property type="evidence" value="ECO:0007669"/>
    <property type="project" value="InterPro"/>
</dbReference>
<dbReference type="NCBIfam" id="TIGR03019">
    <property type="entry name" value="pepcterm_femAB"/>
    <property type="match status" value="1"/>
</dbReference>
<evidence type="ECO:0000256" key="2">
    <source>
        <dbReference type="ARBA" id="ARBA00022679"/>
    </source>
</evidence>
<evidence type="ECO:0000256" key="5">
    <source>
        <dbReference type="ARBA" id="ARBA00023315"/>
    </source>
</evidence>
<name>A0A9J6RQX8_9GAMM</name>
<dbReference type="RefSeq" id="WP_258332726.1">
    <property type="nucleotide sequence ID" value="NZ_JAPTGG010000015.1"/>
</dbReference>
<dbReference type="Proteomes" id="UP001069090">
    <property type="component" value="Unassembled WGS sequence"/>
</dbReference>
<comment type="similarity">
    <text evidence="1">Belongs to the FemABX family.</text>
</comment>
<proteinExistence type="inferred from homology"/>
<dbReference type="PANTHER" id="PTHR36174:SF1">
    <property type="entry name" value="LIPID II:GLYCINE GLYCYLTRANSFERASE"/>
    <property type="match status" value="1"/>
</dbReference>
<protein>
    <submittedName>
        <fullName evidence="8">FemAB family PEP-CTERM system-associated protein</fullName>
    </submittedName>
</protein>
<keyword evidence="2" id="KW-0808">Transferase</keyword>
<dbReference type="InterPro" id="IPR050644">
    <property type="entry name" value="PG_Glycine_Bridge_Synth"/>
</dbReference>
<keyword evidence="9" id="KW-1185">Reference proteome</keyword>
<dbReference type="EMBL" id="JAPTGG010000015">
    <property type="protein sequence ID" value="MCZ0866697.1"/>
    <property type="molecule type" value="Genomic_DNA"/>
</dbReference>
<dbReference type="SUPFAM" id="SSF55729">
    <property type="entry name" value="Acyl-CoA N-acyltransferases (Nat)"/>
    <property type="match status" value="1"/>
</dbReference>
<keyword evidence="4" id="KW-0573">Peptidoglycan synthesis</keyword>
<dbReference type="GO" id="GO:0009252">
    <property type="term" value="P:peptidoglycan biosynthetic process"/>
    <property type="evidence" value="ECO:0007669"/>
    <property type="project" value="UniProtKB-KW"/>
</dbReference>
<gene>
    <name evidence="8" type="ORF">O0V09_15905</name>
</gene>
<dbReference type="Gene3D" id="3.40.630.30">
    <property type="match status" value="2"/>
</dbReference>
<dbReference type="InterPro" id="IPR038740">
    <property type="entry name" value="BioF2-like_GNAT_dom"/>
</dbReference>
<accession>A0A9J6RQX8</accession>
<dbReference type="InterPro" id="IPR003447">
    <property type="entry name" value="FEMABX"/>
</dbReference>
<keyword evidence="3" id="KW-0133">Cell shape</keyword>
<dbReference type="PROSITE" id="PS51191">
    <property type="entry name" value="FEMABX"/>
    <property type="match status" value="1"/>
</dbReference>
<reference evidence="8 9" key="1">
    <citation type="submission" date="2022-12" db="EMBL/GenBank/DDBJ databases">
        <title>Dasania phycosphaerae sp. nov., isolated from particulate material of the south coast of Korea.</title>
        <authorList>
            <person name="Jiang Y."/>
        </authorList>
    </citation>
    <scope>NUCLEOTIDE SEQUENCE [LARGE SCALE GENOMIC DNA]</scope>
    <source>
        <strain evidence="8 9">GY-19</strain>
    </source>
</reference>
<evidence type="ECO:0000313" key="8">
    <source>
        <dbReference type="EMBL" id="MCZ0866697.1"/>
    </source>
</evidence>
<dbReference type="AlphaFoldDB" id="A0A9J6RQX8"/>
<dbReference type="InterPro" id="IPR016181">
    <property type="entry name" value="Acyl_CoA_acyltransferase"/>
</dbReference>
<keyword evidence="6" id="KW-0961">Cell wall biogenesis/degradation</keyword>
<sequence length="345" mass="38413">MTTIRIANQHDQAAWDNFVHQQSNASPYHLFAWKTAIEQTYKHKGYYLIAEAEQAICGILPLILVQPPLASATLCSLPFCDLGGIIASDQTVVSALMNKAATLCKELKAGKLELRSRSMNNGSTLSEEQKVSMLLPLPDSSAELLAQFKSKLRSQINKAKKNGLTVSFEKTPQNINAFYNIFANNMKRLGSPVHSRQLFHALNQAYGEQLLLAVVSLDNTAVGAGIVLRAGNRACIPWASTLFEYNRLSPNMLLYWSLLEQLADSGCKHFDFGRSSYNCGTYKFKAQWGAQPQALEWQQYDSNGELSEAPQSNGKARNIIEQLWQKQPLASANFFGPMVRKYITL</sequence>
<keyword evidence="5" id="KW-0012">Acyltransferase</keyword>
<evidence type="ECO:0000256" key="6">
    <source>
        <dbReference type="ARBA" id="ARBA00023316"/>
    </source>
</evidence>
<comment type="caution">
    <text evidence="8">The sequence shown here is derived from an EMBL/GenBank/DDBJ whole genome shotgun (WGS) entry which is preliminary data.</text>
</comment>
<evidence type="ECO:0000256" key="1">
    <source>
        <dbReference type="ARBA" id="ARBA00009943"/>
    </source>
</evidence>
<dbReference type="GO" id="GO:0071555">
    <property type="term" value="P:cell wall organization"/>
    <property type="evidence" value="ECO:0007669"/>
    <property type="project" value="UniProtKB-KW"/>
</dbReference>
<evidence type="ECO:0000256" key="4">
    <source>
        <dbReference type="ARBA" id="ARBA00022984"/>
    </source>
</evidence>
<dbReference type="Pfam" id="PF13480">
    <property type="entry name" value="Acetyltransf_6"/>
    <property type="match status" value="1"/>
</dbReference>
<evidence type="ECO:0000259" key="7">
    <source>
        <dbReference type="Pfam" id="PF13480"/>
    </source>
</evidence>
<dbReference type="PANTHER" id="PTHR36174">
    <property type="entry name" value="LIPID II:GLYCINE GLYCYLTRANSFERASE"/>
    <property type="match status" value="1"/>
</dbReference>
<feature type="domain" description="BioF2-like acetyltransferase" evidence="7">
    <location>
        <begin position="147"/>
        <end position="277"/>
    </location>
</feature>
<dbReference type="InterPro" id="IPR017469">
    <property type="entry name" value="PEP-CTERM_FemAB-rel"/>
</dbReference>
<evidence type="ECO:0000256" key="3">
    <source>
        <dbReference type="ARBA" id="ARBA00022960"/>
    </source>
</evidence>
<dbReference type="GO" id="GO:0008360">
    <property type="term" value="P:regulation of cell shape"/>
    <property type="evidence" value="ECO:0007669"/>
    <property type="project" value="UniProtKB-KW"/>
</dbReference>